<evidence type="ECO:0000259" key="2">
    <source>
        <dbReference type="SMART" id="SM00318"/>
    </source>
</evidence>
<dbReference type="SUPFAM" id="SSF50199">
    <property type="entry name" value="Staphylococcal nuclease"/>
    <property type="match status" value="1"/>
</dbReference>
<dbReference type="EMBL" id="PYGJ01000019">
    <property type="protein sequence ID" value="PSL17311.1"/>
    <property type="molecule type" value="Genomic_DNA"/>
</dbReference>
<organism evidence="3 4">
    <name type="scientific">Shimia abyssi</name>
    <dbReference type="NCBI Taxonomy" id="1662395"/>
    <lineage>
        <taxon>Bacteria</taxon>
        <taxon>Pseudomonadati</taxon>
        <taxon>Pseudomonadota</taxon>
        <taxon>Alphaproteobacteria</taxon>
        <taxon>Rhodobacterales</taxon>
        <taxon>Roseobacteraceae</taxon>
    </lineage>
</organism>
<dbReference type="InterPro" id="IPR035437">
    <property type="entry name" value="SNase_OB-fold_sf"/>
</dbReference>
<reference evidence="3 4" key="1">
    <citation type="submission" date="2018-03" db="EMBL/GenBank/DDBJ databases">
        <title>Genomic Encyclopedia of Archaeal and Bacterial Type Strains, Phase II (KMG-II): from individual species to whole genera.</title>
        <authorList>
            <person name="Goeker M."/>
        </authorList>
    </citation>
    <scope>NUCLEOTIDE SEQUENCE [LARGE SCALE GENOMIC DNA]</scope>
    <source>
        <strain evidence="3 4">DSM 100673</strain>
    </source>
</reference>
<keyword evidence="4" id="KW-1185">Reference proteome</keyword>
<sequence length="229" mass="25473">MPEFSIPKDPIEGLAIAVALILLGSLVGSVLHQLRRPPQRKDNVVHFRKPVAHGGYGMSRYVPMRRRPKDPKVTLLAWMFVLVVGLFWLPTLDFDWQDHGVRYSQGKGTSEVPRTIEGHARVRDVDTVVVAGVPVRLDGVDGPELGTRTGNAAKRWMVEYLRGKTVTCKLNGERTYDRFVGRCHEGGNDIGAAAISAGHAFDCRRYSGGRYRHLETPAAKSRIPRSAYC</sequence>
<dbReference type="SMART" id="SM00318">
    <property type="entry name" value="SNc"/>
    <property type="match status" value="1"/>
</dbReference>
<feature type="transmembrane region" description="Helical" evidence="1">
    <location>
        <begin position="73"/>
        <end position="89"/>
    </location>
</feature>
<accession>A0A2P8F6G8</accession>
<keyword evidence="1" id="KW-0812">Transmembrane</keyword>
<gene>
    <name evidence="3" type="ORF">CLV88_11984</name>
</gene>
<protein>
    <recommendedName>
        <fullName evidence="2">TNase-like domain-containing protein</fullName>
    </recommendedName>
</protein>
<dbReference type="AlphaFoldDB" id="A0A2P8F6G8"/>
<evidence type="ECO:0000313" key="3">
    <source>
        <dbReference type="EMBL" id="PSL17311.1"/>
    </source>
</evidence>
<feature type="transmembrane region" description="Helical" evidence="1">
    <location>
        <begin position="13"/>
        <end position="31"/>
    </location>
</feature>
<comment type="caution">
    <text evidence="3">The sequence shown here is derived from an EMBL/GenBank/DDBJ whole genome shotgun (WGS) entry which is preliminary data.</text>
</comment>
<feature type="domain" description="TNase-like" evidence="2">
    <location>
        <begin position="114"/>
        <end position="226"/>
    </location>
</feature>
<dbReference type="InterPro" id="IPR016071">
    <property type="entry name" value="Staphylococal_nuclease_OB-fold"/>
</dbReference>
<evidence type="ECO:0000313" key="4">
    <source>
        <dbReference type="Proteomes" id="UP000240418"/>
    </source>
</evidence>
<keyword evidence="1" id="KW-0472">Membrane</keyword>
<evidence type="ECO:0000256" key="1">
    <source>
        <dbReference type="SAM" id="Phobius"/>
    </source>
</evidence>
<proteinExistence type="predicted"/>
<keyword evidence="1" id="KW-1133">Transmembrane helix</keyword>
<dbReference type="Gene3D" id="2.40.50.90">
    <property type="match status" value="1"/>
</dbReference>
<name>A0A2P8F6G8_9RHOB</name>
<dbReference type="Proteomes" id="UP000240418">
    <property type="component" value="Unassembled WGS sequence"/>
</dbReference>